<feature type="region of interest" description="Disordered" evidence="1">
    <location>
        <begin position="274"/>
        <end position="318"/>
    </location>
</feature>
<gene>
    <name evidence="2" type="ORF">E6O75_ATG09953</name>
</gene>
<keyword evidence="3" id="KW-1185">Reference proteome</keyword>
<evidence type="ECO:0000256" key="1">
    <source>
        <dbReference type="SAM" id="MobiDB-lite"/>
    </source>
</evidence>
<reference evidence="2 3" key="1">
    <citation type="submission" date="2019-04" db="EMBL/GenBank/DDBJ databases">
        <title>High contiguity whole genome sequence and gene annotation resource for two Venturia nashicola isolates.</title>
        <authorList>
            <person name="Prokchorchik M."/>
            <person name="Won K."/>
            <person name="Lee Y."/>
            <person name="Choi E.D."/>
            <person name="Segonzac C."/>
            <person name="Sohn K.H."/>
        </authorList>
    </citation>
    <scope>NUCLEOTIDE SEQUENCE [LARGE SCALE GENOMIC DNA]</scope>
    <source>
        <strain evidence="2 3">PRI2</strain>
    </source>
</reference>
<proteinExistence type="predicted"/>
<dbReference type="AlphaFoldDB" id="A0A4Z1NQT2"/>
<dbReference type="Proteomes" id="UP000298493">
    <property type="component" value="Unassembled WGS sequence"/>
</dbReference>
<organism evidence="2 3">
    <name type="scientific">Venturia nashicola</name>
    <dbReference type="NCBI Taxonomy" id="86259"/>
    <lineage>
        <taxon>Eukaryota</taxon>
        <taxon>Fungi</taxon>
        <taxon>Dikarya</taxon>
        <taxon>Ascomycota</taxon>
        <taxon>Pezizomycotina</taxon>
        <taxon>Dothideomycetes</taxon>
        <taxon>Pleosporomycetidae</taxon>
        <taxon>Venturiales</taxon>
        <taxon>Venturiaceae</taxon>
        <taxon>Venturia</taxon>
    </lineage>
</organism>
<name>A0A4Z1NQT2_9PEZI</name>
<evidence type="ECO:0000313" key="2">
    <source>
        <dbReference type="EMBL" id="TID12788.1"/>
    </source>
</evidence>
<accession>A0A4Z1NQT2</accession>
<sequence>MESDRDNGVEGLGVLGSGRVFIASVSDRKKRVGSGEFATVAAMVGCLDGMVADEFERAMCAGTDYKAVQGSLGLNTRLGLSYCASAAEHRGDQALAAKLMEAQKNGGIVDGGAVEELWRSCGGAVEELWRSCGGAVEELWRKLGVEAGVISTADAEGRSKYGCRWEKQLTQHVCSRTSCMQLATVPCCESALNPDEVVTPYLVVGTMAWDRAGLSLPPARAIYEQTTYQARPSGCRRGRVVAGEAEWLQARPSGCRRGRVRSSGKAVDSLIHRDLSKETVRPAPSPPQAAFSNHPVNTSKPINNQLSASLDKAEPVDH</sequence>
<feature type="compositionally biased region" description="Polar residues" evidence="1">
    <location>
        <begin position="290"/>
        <end position="308"/>
    </location>
</feature>
<comment type="caution">
    <text evidence="2">The sequence shown here is derived from an EMBL/GenBank/DDBJ whole genome shotgun (WGS) entry which is preliminary data.</text>
</comment>
<dbReference type="OrthoDB" id="2274644at2759"/>
<dbReference type="EMBL" id="SNSC02000033">
    <property type="protein sequence ID" value="TID12788.1"/>
    <property type="molecule type" value="Genomic_DNA"/>
</dbReference>
<evidence type="ECO:0000313" key="3">
    <source>
        <dbReference type="Proteomes" id="UP000298493"/>
    </source>
</evidence>
<protein>
    <submittedName>
        <fullName evidence="2">Uncharacterized protein</fullName>
    </submittedName>
</protein>